<dbReference type="PANTHER" id="PTHR42957">
    <property type="entry name" value="HELICASE MJ1565-RELATED"/>
    <property type="match status" value="1"/>
</dbReference>
<accession>A0A5B2XDL0</accession>
<evidence type="ECO:0000313" key="3">
    <source>
        <dbReference type="Proteomes" id="UP000323454"/>
    </source>
</evidence>
<dbReference type="PANTHER" id="PTHR42957:SF2">
    <property type="entry name" value="HELICASE HERA CENTRAL DOMAIN-CONTAINING PROTEIN"/>
    <property type="match status" value="1"/>
</dbReference>
<feature type="domain" description="AAA+ ATPase" evidence="1">
    <location>
        <begin position="56"/>
        <end position="329"/>
    </location>
</feature>
<keyword evidence="2" id="KW-0547">Nucleotide-binding</keyword>
<protein>
    <submittedName>
        <fullName evidence="2">ATP-binding protein</fullName>
    </submittedName>
</protein>
<dbReference type="Pfam" id="PF01935">
    <property type="entry name" value="DUF87"/>
    <property type="match status" value="1"/>
</dbReference>
<dbReference type="RefSeq" id="WP_149850192.1">
    <property type="nucleotide sequence ID" value="NZ_VUOB01000024.1"/>
</dbReference>
<dbReference type="InterPro" id="IPR003593">
    <property type="entry name" value="AAA+_ATPase"/>
</dbReference>
<dbReference type="GO" id="GO:0005524">
    <property type="term" value="F:ATP binding"/>
    <property type="evidence" value="ECO:0007669"/>
    <property type="project" value="UniProtKB-KW"/>
</dbReference>
<name>A0A5B2XDL0_9PSEU</name>
<proteinExistence type="predicted"/>
<organism evidence="2 3">
    <name type="scientific">Solihabitans fulvus</name>
    <dbReference type="NCBI Taxonomy" id="1892852"/>
    <lineage>
        <taxon>Bacteria</taxon>
        <taxon>Bacillati</taxon>
        <taxon>Actinomycetota</taxon>
        <taxon>Actinomycetes</taxon>
        <taxon>Pseudonocardiales</taxon>
        <taxon>Pseudonocardiaceae</taxon>
        <taxon>Solihabitans</taxon>
    </lineage>
</organism>
<feature type="domain" description="AAA+ ATPase" evidence="1">
    <location>
        <begin position="663"/>
        <end position="981"/>
    </location>
</feature>
<dbReference type="Proteomes" id="UP000323454">
    <property type="component" value="Unassembled WGS sequence"/>
</dbReference>
<gene>
    <name evidence="2" type="ORF">F0L68_15055</name>
</gene>
<dbReference type="EMBL" id="VUOB01000024">
    <property type="protein sequence ID" value="KAA2261838.1"/>
    <property type="molecule type" value="Genomic_DNA"/>
</dbReference>
<dbReference type="AlphaFoldDB" id="A0A5B2XDL0"/>
<dbReference type="Gene3D" id="3.40.50.300">
    <property type="entry name" value="P-loop containing nucleotide triphosphate hydrolases"/>
    <property type="match status" value="2"/>
</dbReference>
<evidence type="ECO:0000259" key="1">
    <source>
        <dbReference type="SMART" id="SM00382"/>
    </source>
</evidence>
<keyword evidence="2" id="KW-0067">ATP-binding</keyword>
<dbReference type="SMART" id="SM00382">
    <property type="entry name" value="AAA"/>
    <property type="match status" value="2"/>
</dbReference>
<dbReference type="SUPFAM" id="SSF52540">
    <property type="entry name" value="P-loop containing nucleoside triphosphate hydrolases"/>
    <property type="match status" value="2"/>
</dbReference>
<keyword evidence="3" id="KW-1185">Reference proteome</keyword>
<sequence>MNEEQRNALAAVQFSSAVSPDDIWNPLSRHVDGLHQQAVAVIQSAVLAAKRNPHASPLGIVLRGERGVGKTHMLGWLRQWVQANGGAFFLLKLLDKASFWAGAVYGVVSGLVNRGGDQLGSMLVRLTTLIGCSDELGMRLRGTIPVSRQDIDGLVERLRDVDPQVAAECQDTLRALVLYRARGRVSDVGHAYLLLEEGIDESDRRQWGFRTRQRPAQLVLNDLARIFALTGPVVMAIDQIDSVITQSAEGADQDLLADRLADGLMRLREEVRRTILVAACIPQSWELIAGRGVYSAGDRFRVVDLRTAMPDSAVALAIVEQHLAGLYGDIGFAPPYPSWPVLPMAFDSPDLVHFTPRRLLLRVEGHVLSCLSQDQVDELADLSATVPDQPSMSMVAPAALTALDECFARQRADADIMTPLDSGHEDERMVSLLGAALRCYVLEQGGGGQILAIDPPPGAKPALHARLRRTLDEATEDEEHWGFRAIAHNQHTAVLTRLRAARLEAALQQVTPKRHLIVLRNTPFSGGPVTRKALAEFAAAGGLAVPISESDLRTFCALEAMLREPPPDFLPWLETRRPASGSELLNRVLPSAMQAGTNPKPAPTRDDTVVVAGNVPEAAVQPAADHMAGRDDSVPSRDDAEAAIPVGVDVTSGARFAVPLLSLRKHTAVFAGSGSGKTVLLRRLVEEVALGEVSAIVLDTNNDLARLGDRWPSPPAGWWPGDGQRAERYLADTDVVVWTPGREGGRPLVLNPLPDFGEVMDDPDEFRTSIDASVAGLIHRAGLTGRRIAVGRAVLTEALAHFARKGGQGLDLFVQLLRDLPEGTSTIRSAVRLAADMAEGLRAAMINDPVFGGAGDPLDPGVLFTPGPGKRARVSVISFVGLPDDNQRQTFVSQLQLALFAWVKRHPAADRPLGGLLVLDEAQTFVPSRAATASTESTLRLATQARKYGLGMIYATQAPKALHNLVAGNAATQFFGLLNASAQIQAATELARAKGGRVEDISRLPAGRFYCATEGSSFVKIQVPMCLTHHPESALTEEEVLARARAAR</sequence>
<dbReference type="InterPro" id="IPR002789">
    <property type="entry name" value="HerA_central"/>
</dbReference>
<dbReference type="InterPro" id="IPR027417">
    <property type="entry name" value="P-loop_NTPase"/>
</dbReference>
<comment type="caution">
    <text evidence="2">The sequence shown here is derived from an EMBL/GenBank/DDBJ whole genome shotgun (WGS) entry which is preliminary data.</text>
</comment>
<reference evidence="2 3" key="2">
    <citation type="submission" date="2019-09" db="EMBL/GenBank/DDBJ databases">
        <authorList>
            <person name="Jin C."/>
        </authorList>
    </citation>
    <scope>NUCLEOTIDE SEQUENCE [LARGE SCALE GENOMIC DNA]</scope>
    <source>
        <strain evidence="2 3">AN110305</strain>
    </source>
</reference>
<dbReference type="OrthoDB" id="3881471at2"/>
<dbReference type="InterPro" id="IPR008571">
    <property type="entry name" value="HerA-like"/>
</dbReference>
<reference evidence="2 3" key="1">
    <citation type="submission" date="2019-09" db="EMBL/GenBank/DDBJ databases">
        <title>Goodfellowia gen. nov., a new genus of the Pseudonocardineae related to Actinoalloteichus, containing Goodfellowia coeruleoviolacea gen. nov., comb. nov. gen. nov., comb. nov.</title>
        <authorList>
            <person name="Labeda D."/>
        </authorList>
    </citation>
    <scope>NUCLEOTIDE SEQUENCE [LARGE SCALE GENOMIC DNA]</scope>
    <source>
        <strain evidence="2 3">AN110305</strain>
    </source>
</reference>
<evidence type="ECO:0000313" key="2">
    <source>
        <dbReference type="EMBL" id="KAA2261838.1"/>
    </source>
</evidence>